<feature type="domain" description="Flagellar basal-body/hook protein C-terminal" evidence="5">
    <location>
        <begin position="361"/>
        <end position="405"/>
    </location>
</feature>
<evidence type="ECO:0000313" key="8">
    <source>
        <dbReference type="EMBL" id="PEI84571.1"/>
    </source>
</evidence>
<keyword evidence="11" id="KW-0969">Cilium</keyword>
<keyword evidence="11" id="KW-0966">Cell projection</keyword>
<dbReference type="Pfam" id="PF00460">
    <property type="entry name" value="Flg_bb_rod"/>
    <property type="match status" value="1"/>
</dbReference>
<evidence type="ECO:0000259" key="4">
    <source>
        <dbReference type="Pfam" id="PF00460"/>
    </source>
</evidence>
<dbReference type="AlphaFoldDB" id="A0A2B6WCQ6"/>
<dbReference type="Proteomes" id="UP000220078">
    <property type="component" value="Unassembled WGS sequence"/>
</dbReference>
<dbReference type="Gene3D" id="2.60.98.20">
    <property type="entry name" value="Flagellar hook protein FlgE"/>
    <property type="match status" value="1"/>
</dbReference>
<dbReference type="GO" id="GO:0009425">
    <property type="term" value="C:bacterial-type flagellum basal body"/>
    <property type="evidence" value="ECO:0007669"/>
    <property type="project" value="UniProtKB-SubCell"/>
</dbReference>
<evidence type="ECO:0000313" key="10">
    <source>
        <dbReference type="EMBL" id="PEN85113.1"/>
    </source>
</evidence>
<dbReference type="EMBL" id="NUAP01000051">
    <property type="protein sequence ID" value="PEN85113.1"/>
    <property type="molecule type" value="Genomic_DNA"/>
</dbReference>
<dbReference type="EMBL" id="CP047044">
    <property type="protein sequence ID" value="QHA17006.1"/>
    <property type="molecule type" value="Genomic_DNA"/>
</dbReference>
<dbReference type="InterPro" id="IPR037058">
    <property type="entry name" value="Falgellar_hook_FlgE_sf"/>
</dbReference>
<reference evidence="13 14" key="1">
    <citation type="submission" date="2017-09" db="EMBL/GenBank/DDBJ databases">
        <title>Large-scale bioinformatics analysis of Bacillus genomes uncovers conserved roles of natural products in bacterial physiology.</title>
        <authorList>
            <consortium name="Agbiome Team Llc"/>
            <person name="Bleich R.M."/>
            <person name="Kirk G.J."/>
            <person name="Santa Maria K.C."/>
            <person name="Allen S.E."/>
            <person name="Farag S."/>
            <person name="Shank E.A."/>
            <person name="Bowers A."/>
        </authorList>
    </citation>
    <scope>NUCLEOTIDE SEQUENCE</scope>
    <source>
        <strain evidence="8">AFS005430</strain>
        <strain evidence="10 13">AFS027629</strain>
        <strain evidence="9 14">AFS027958</strain>
    </source>
</reference>
<dbReference type="InterPro" id="IPR010930">
    <property type="entry name" value="Flg_bb/hook_C_dom"/>
</dbReference>
<dbReference type="InterPro" id="IPR037925">
    <property type="entry name" value="FlgE/F/G-like"/>
</dbReference>
<feature type="domain" description="Flagellar hook protein FlgE/F/G-like D1" evidence="7">
    <location>
        <begin position="94"/>
        <end position="159"/>
    </location>
</feature>
<evidence type="ECO:0000256" key="1">
    <source>
        <dbReference type="ARBA" id="ARBA00009677"/>
    </source>
</evidence>
<proteinExistence type="inferred from homology"/>
<evidence type="ECO:0000259" key="6">
    <source>
        <dbReference type="Pfam" id="PF07559"/>
    </source>
</evidence>
<feature type="domain" description="Flagellar basal body rod protein N-terminal" evidence="4">
    <location>
        <begin position="5"/>
        <end position="35"/>
    </location>
</feature>
<dbReference type="Proteomes" id="UP000440820">
    <property type="component" value="Chromosome"/>
</dbReference>
<dbReference type="EMBL" id="NUAJ01000017">
    <property type="protein sequence ID" value="PEN53333.1"/>
    <property type="molecule type" value="Genomic_DNA"/>
</dbReference>
<comment type="subcellular location">
    <subcellularLocation>
        <location evidence="3">Bacterial flagellum basal body</location>
    </subcellularLocation>
</comment>
<evidence type="ECO:0000313" key="15">
    <source>
        <dbReference type="Proteomes" id="UP000225320"/>
    </source>
</evidence>
<evidence type="ECO:0000259" key="5">
    <source>
        <dbReference type="Pfam" id="PF06429"/>
    </source>
</evidence>
<dbReference type="EMBL" id="NUEH01000044">
    <property type="protein sequence ID" value="PEI84571.1"/>
    <property type="molecule type" value="Genomic_DNA"/>
</dbReference>
<dbReference type="InterPro" id="IPR011491">
    <property type="entry name" value="FlgE_D2"/>
</dbReference>
<name>A0A2B6WCQ6_9BACI</name>
<evidence type="ECO:0000313" key="14">
    <source>
        <dbReference type="Proteomes" id="UP000220934"/>
    </source>
</evidence>
<dbReference type="EMBL" id="NVOI01000028">
    <property type="protein sequence ID" value="PGG93163.1"/>
    <property type="molecule type" value="Genomic_DNA"/>
</dbReference>
<evidence type="ECO:0000259" key="7">
    <source>
        <dbReference type="Pfam" id="PF22692"/>
    </source>
</evidence>
<comment type="similarity">
    <text evidence="1 3">Belongs to the flagella basal body rod proteins family.</text>
</comment>
<sequence length="407" mass="43075">MIKALYTSITGMNATQNALSVTSNNIANAQTVGYKKQKAMFDDLLYNNSIGAKGDGKYAGTNPKSIGNGVKMSGTVTDYSDGTITLTGGKTQAAMEGNGFFVVGDSKGGNMEFTRKGTFGISSDYYITNTEGQYVFAYPANEATGEVDLSGIPGPLQIPMGTAIGGIRTSKGTIKGNIPTGEKQITQDLPVYDNAGNTWTMRVEFKQTSEHNYTYKVQMRNDSKKETEFKDVQGAGGNMTFDAVGNPNPKEQRANIPFDGGSINLDLSHLTNHPTDKTLSVTDVDGRAAATVKDCFIADGGYVMVKYSDGSMKSAGQLAVAMFPNEGGLMKTGNGNYTATNTTGILALGASGQNGAGKVRGGAQEGANVDLSVEFVDLMLYQRGFQGNAKVIKVSDEVLNEVVNLIR</sequence>
<evidence type="ECO:0000313" key="9">
    <source>
        <dbReference type="EMBL" id="PEN53333.1"/>
    </source>
</evidence>
<dbReference type="PANTHER" id="PTHR30435:SF19">
    <property type="entry name" value="FLAGELLAR BASAL-BODY ROD PROTEIN FLGG"/>
    <property type="match status" value="1"/>
</dbReference>
<dbReference type="Proteomes" id="UP000220969">
    <property type="component" value="Unassembled WGS sequence"/>
</dbReference>
<dbReference type="Pfam" id="PF07559">
    <property type="entry name" value="FlgE_D2"/>
    <property type="match status" value="1"/>
</dbReference>
<evidence type="ECO:0000313" key="13">
    <source>
        <dbReference type="Proteomes" id="UP000220078"/>
    </source>
</evidence>
<organism evidence="11 15">
    <name type="scientific">Bacillus toyonensis</name>
    <dbReference type="NCBI Taxonomy" id="155322"/>
    <lineage>
        <taxon>Bacteria</taxon>
        <taxon>Bacillati</taxon>
        <taxon>Bacillota</taxon>
        <taxon>Bacilli</taxon>
        <taxon>Bacillales</taxon>
        <taxon>Bacillaceae</taxon>
        <taxon>Bacillus</taxon>
        <taxon>Bacillus cereus group</taxon>
    </lineage>
</organism>
<feature type="domain" description="Flagellar hook protein FlgE D2" evidence="6">
    <location>
        <begin position="187"/>
        <end position="276"/>
    </location>
</feature>
<accession>A0A2B6WCQ6</accession>
<dbReference type="RefSeq" id="WP_000588325.1">
    <property type="nucleotide sequence ID" value="NZ_CP036052.1"/>
</dbReference>
<protein>
    <recommendedName>
        <fullName evidence="2">Flagellar hook protein FlgE</fullName>
    </recommendedName>
</protein>
<dbReference type="SUPFAM" id="SSF117143">
    <property type="entry name" value="Flagellar hook protein flgE"/>
    <property type="match status" value="1"/>
</dbReference>
<dbReference type="Proteomes" id="UP000225320">
    <property type="component" value="Unassembled WGS sequence"/>
</dbReference>
<dbReference type="Pfam" id="PF06429">
    <property type="entry name" value="Flg_bbr_C"/>
    <property type="match status" value="1"/>
</dbReference>
<keyword evidence="3" id="KW-0975">Bacterial flagellum</keyword>
<evidence type="ECO:0000256" key="2">
    <source>
        <dbReference type="ARBA" id="ARBA00019015"/>
    </source>
</evidence>
<keyword evidence="16" id="KW-1185">Reference proteome</keyword>
<evidence type="ECO:0000256" key="3">
    <source>
        <dbReference type="RuleBase" id="RU362116"/>
    </source>
</evidence>
<dbReference type="InterPro" id="IPR001444">
    <property type="entry name" value="Flag_bb_rod_N"/>
</dbReference>
<evidence type="ECO:0000313" key="12">
    <source>
        <dbReference type="EMBL" id="QHA17006.1"/>
    </source>
</evidence>
<gene>
    <name evidence="12" type="primary">flgE</name>
    <name evidence="10" type="ORF">CN551_26665</name>
    <name evidence="9" type="ORF">CN596_15345</name>
    <name evidence="8" type="ORF">CN678_19115</name>
    <name evidence="11" type="ORF">CON73_08995</name>
    <name evidence="12" type="ORF">GPA05_08285</name>
</gene>
<evidence type="ECO:0000313" key="16">
    <source>
        <dbReference type="Proteomes" id="UP000440820"/>
    </source>
</evidence>
<dbReference type="NCBIfam" id="TIGR03506">
    <property type="entry name" value="FlgEFG_subfam"/>
    <property type="match status" value="1"/>
</dbReference>
<dbReference type="PANTHER" id="PTHR30435">
    <property type="entry name" value="FLAGELLAR PROTEIN"/>
    <property type="match status" value="1"/>
</dbReference>
<dbReference type="GO" id="GO:0071978">
    <property type="term" value="P:bacterial-type flagellum-dependent swarming motility"/>
    <property type="evidence" value="ECO:0007669"/>
    <property type="project" value="TreeGrafter"/>
</dbReference>
<evidence type="ECO:0000313" key="11">
    <source>
        <dbReference type="EMBL" id="PGG93163.1"/>
    </source>
</evidence>
<keyword evidence="11" id="KW-0282">Flagellum</keyword>
<dbReference type="Pfam" id="PF22692">
    <property type="entry name" value="LlgE_F_G_D1"/>
    <property type="match status" value="1"/>
</dbReference>
<reference evidence="11 15" key="2">
    <citation type="submission" date="2017-09" db="EMBL/GenBank/DDBJ databases">
        <title>Large-scale bioinformatics analysis of Bacillus genomes uncovers conserved roles of natural products in bacterial physiology.</title>
        <authorList>
            <consortium name="Agbiome Team Llc"/>
            <person name="Bleich R.M."/>
            <person name="Grubbs K.J."/>
            <person name="Santa Maria K.C."/>
            <person name="Allen S.E."/>
            <person name="Farag S."/>
            <person name="Shank E.A."/>
            <person name="Bowers A."/>
        </authorList>
    </citation>
    <scope>NUCLEOTIDE SEQUENCE [LARGE SCALE GENOMIC DNA]</scope>
    <source>
        <strain evidence="11 15">AFS094862</strain>
    </source>
</reference>
<dbReference type="InterPro" id="IPR053967">
    <property type="entry name" value="LlgE_F_G-like_D1"/>
</dbReference>
<dbReference type="InterPro" id="IPR020013">
    <property type="entry name" value="Flagellar_FlgE/F/G"/>
</dbReference>
<reference evidence="12 16" key="3">
    <citation type="submission" date="2019-12" db="EMBL/GenBank/DDBJ databases">
        <title>Bacillus toyonensis BV-17 genome.</title>
        <authorList>
            <person name="Chen J."/>
        </authorList>
    </citation>
    <scope>NUCLEOTIDE SEQUENCE [LARGE SCALE GENOMIC DNA]</scope>
    <source>
        <strain evidence="12 16">BV-17</strain>
    </source>
</reference>
<dbReference type="Proteomes" id="UP000220934">
    <property type="component" value="Unassembled WGS sequence"/>
</dbReference>